<keyword evidence="2" id="KW-0732">Signal</keyword>
<dbReference type="InterPro" id="IPR009742">
    <property type="entry name" value="Curlin_rpt"/>
</dbReference>
<protein>
    <recommendedName>
        <fullName evidence="5">Curlin</fullName>
    </recommendedName>
</protein>
<evidence type="ECO:0000256" key="1">
    <source>
        <dbReference type="ARBA" id="ARBA00009766"/>
    </source>
</evidence>
<keyword evidence="4" id="KW-1185">Reference proteome</keyword>
<sequence length="224" mass="22334">MAAGDANGPPPLPLFSTRGAPMKPMLALLPVLAVAVPFASMAQTSAEIVSLGRGNGILVDQSAANAAAVDVQQIGDGNALAVTQVGSGQSARLTIHGSANDIRLNQGGSGANGVELSLTGDGHLGRLDQFADAGGSNMMLLDQSGAANFAALSQTAYVGMNEMSLRQHGQDNSATMTQNGDDNRLALTQNGDGNAAALSQTGNGLGLALTQTGGAAITITQTAH</sequence>
<dbReference type="GO" id="GO:0009289">
    <property type="term" value="C:pilus"/>
    <property type="evidence" value="ECO:0007669"/>
    <property type="project" value="InterPro"/>
</dbReference>
<evidence type="ECO:0000313" key="4">
    <source>
        <dbReference type="Proteomes" id="UP000033874"/>
    </source>
</evidence>
<dbReference type="Pfam" id="PF07012">
    <property type="entry name" value="Curlin_rpt"/>
    <property type="match status" value="1"/>
</dbReference>
<reference evidence="3 4" key="1">
    <citation type="submission" date="2015-04" db="EMBL/GenBank/DDBJ databases">
        <title>Genome sequence of aromatic hydrocarbons-degrading Sphingobium chungbukense DJ77.</title>
        <authorList>
            <person name="Kim Y.-C."/>
            <person name="Chae J.-C."/>
        </authorList>
    </citation>
    <scope>NUCLEOTIDE SEQUENCE [LARGE SCALE GENOMIC DNA]</scope>
    <source>
        <strain evidence="3 4">DJ77</strain>
    </source>
</reference>
<dbReference type="STRING" id="56193.YP76_09010"/>
<dbReference type="EMBL" id="LBIC01000003">
    <property type="protein sequence ID" value="KKW93004.1"/>
    <property type="molecule type" value="Genomic_DNA"/>
</dbReference>
<name>A0A0M3AWM7_9SPHN</name>
<evidence type="ECO:0000256" key="2">
    <source>
        <dbReference type="ARBA" id="ARBA00022729"/>
    </source>
</evidence>
<proteinExistence type="inferred from homology"/>
<dbReference type="Proteomes" id="UP000033874">
    <property type="component" value="Unassembled WGS sequence"/>
</dbReference>
<gene>
    <name evidence="3" type="ORF">YP76_09010</name>
</gene>
<dbReference type="AlphaFoldDB" id="A0A0M3AWM7"/>
<dbReference type="PATRIC" id="fig|56193.3.peg.1866"/>
<evidence type="ECO:0008006" key="5">
    <source>
        <dbReference type="Google" id="ProtNLM"/>
    </source>
</evidence>
<organism evidence="3 4">
    <name type="scientific">Sphingobium chungbukense</name>
    <dbReference type="NCBI Taxonomy" id="56193"/>
    <lineage>
        <taxon>Bacteria</taxon>
        <taxon>Pseudomonadati</taxon>
        <taxon>Pseudomonadota</taxon>
        <taxon>Alphaproteobacteria</taxon>
        <taxon>Sphingomonadales</taxon>
        <taxon>Sphingomonadaceae</taxon>
        <taxon>Sphingobium</taxon>
    </lineage>
</organism>
<evidence type="ECO:0000313" key="3">
    <source>
        <dbReference type="EMBL" id="KKW93004.1"/>
    </source>
</evidence>
<comment type="caution">
    <text evidence="3">The sequence shown here is derived from an EMBL/GenBank/DDBJ whole genome shotgun (WGS) entry which is preliminary data.</text>
</comment>
<dbReference type="GO" id="GO:0007155">
    <property type="term" value="P:cell adhesion"/>
    <property type="evidence" value="ECO:0007669"/>
    <property type="project" value="InterPro"/>
</dbReference>
<accession>A0A0M3AWM7</accession>
<comment type="similarity">
    <text evidence="1">Belongs to the CsgA/CsgB family.</text>
</comment>